<evidence type="ECO:0000256" key="5">
    <source>
        <dbReference type="ARBA" id="ARBA00022759"/>
    </source>
</evidence>
<keyword evidence="4 8" id="KW-0540">Nuclease</keyword>
<comment type="similarity">
    <text evidence="2 8">Belongs to the pancreatic ribonuclease family.</text>
</comment>
<dbReference type="AlphaFoldDB" id="A0A8D2IQ14"/>
<evidence type="ECO:0000256" key="2">
    <source>
        <dbReference type="ARBA" id="ARBA00005600"/>
    </source>
</evidence>
<keyword evidence="11" id="KW-1185">Reference proteome</keyword>
<feature type="signal peptide" evidence="8">
    <location>
        <begin position="1"/>
        <end position="27"/>
    </location>
</feature>
<keyword evidence="8" id="KW-0732">Signal</keyword>
<accession>A0A8D2IQ14</accession>
<dbReference type="GO" id="GO:0005576">
    <property type="term" value="C:extracellular region"/>
    <property type="evidence" value="ECO:0007669"/>
    <property type="project" value="UniProtKB-SubCell"/>
</dbReference>
<evidence type="ECO:0000313" key="10">
    <source>
        <dbReference type="Ensembl" id="ENSVKKP00000000662.1"/>
    </source>
</evidence>
<dbReference type="GO" id="GO:0050830">
    <property type="term" value="P:defense response to Gram-positive bacterium"/>
    <property type="evidence" value="ECO:0007669"/>
    <property type="project" value="TreeGrafter"/>
</dbReference>
<dbReference type="PROSITE" id="PS51257">
    <property type="entry name" value="PROKAR_LIPOPROTEIN"/>
    <property type="match status" value="1"/>
</dbReference>
<dbReference type="Ensembl" id="ENSVKKT00000000688.1">
    <property type="protein sequence ID" value="ENSVKKP00000000662.1"/>
    <property type="gene ID" value="ENSVKKG00000000585.1"/>
</dbReference>
<dbReference type="GO" id="GO:0004540">
    <property type="term" value="F:RNA nuclease activity"/>
    <property type="evidence" value="ECO:0007669"/>
    <property type="project" value="TreeGrafter"/>
</dbReference>
<evidence type="ECO:0000256" key="4">
    <source>
        <dbReference type="ARBA" id="ARBA00022722"/>
    </source>
</evidence>
<dbReference type="SMART" id="SM00092">
    <property type="entry name" value="RNAse_Pc"/>
    <property type="match status" value="1"/>
</dbReference>
<feature type="chain" id="PRO_5044961555" description="Ribonuclease A-domain domain-containing protein" evidence="8">
    <location>
        <begin position="28"/>
        <end position="156"/>
    </location>
</feature>
<dbReference type="PRINTS" id="PR00794">
    <property type="entry name" value="RIBONUCLEASE"/>
</dbReference>
<reference evidence="10" key="1">
    <citation type="submission" date="2025-08" db="UniProtKB">
        <authorList>
            <consortium name="Ensembl"/>
        </authorList>
    </citation>
    <scope>IDENTIFICATION</scope>
</reference>
<name>A0A8D2IQ14_VARKO</name>
<dbReference type="InterPro" id="IPR001427">
    <property type="entry name" value="RNaseA"/>
</dbReference>
<evidence type="ECO:0000256" key="8">
    <source>
        <dbReference type="RuleBase" id="RU000651"/>
    </source>
</evidence>
<evidence type="ECO:0000256" key="7">
    <source>
        <dbReference type="ARBA" id="ARBA00023157"/>
    </source>
</evidence>
<keyword evidence="6 8" id="KW-0378">Hydrolase</keyword>
<evidence type="ECO:0000313" key="11">
    <source>
        <dbReference type="Proteomes" id="UP000694545"/>
    </source>
</evidence>
<comment type="subcellular location">
    <subcellularLocation>
        <location evidence="1">Secreted</location>
    </subcellularLocation>
</comment>
<organism evidence="10 11">
    <name type="scientific">Varanus komodoensis</name>
    <name type="common">Komodo dragon</name>
    <dbReference type="NCBI Taxonomy" id="61221"/>
    <lineage>
        <taxon>Eukaryota</taxon>
        <taxon>Metazoa</taxon>
        <taxon>Chordata</taxon>
        <taxon>Craniata</taxon>
        <taxon>Vertebrata</taxon>
        <taxon>Euteleostomi</taxon>
        <taxon>Lepidosauria</taxon>
        <taxon>Squamata</taxon>
        <taxon>Bifurcata</taxon>
        <taxon>Unidentata</taxon>
        <taxon>Episquamata</taxon>
        <taxon>Toxicofera</taxon>
        <taxon>Anguimorpha</taxon>
        <taxon>Paleoanguimorpha</taxon>
        <taxon>Varanoidea</taxon>
        <taxon>Varanidae</taxon>
        <taxon>Varanus</taxon>
    </lineage>
</organism>
<dbReference type="SUPFAM" id="SSF54076">
    <property type="entry name" value="RNase A-like"/>
    <property type="match status" value="1"/>
</dbReference>
<dbReference type="GO" id="GO:0004519">
    <property type="term" value="F:endonuclease activity"/>
    <property type="evidence" value="ECO:0007669"/>
    <property type="project" value="UniProtKB-KW"/>
</dbReference>
<reference evidence="10" key="2">
    <citation type="submission" date="2025-09" db="UniProtKB">
        <authorList>
            <consortium name="Ensembl"/>
        </authorList>
    </citation>
    <scope>IDENTIFICATION</scope>
</reference>
<evidence type="ECO:0000256" key="6">
    <source>
        <dbReference type="ARBA" id="ARBA00022801"/>
    </source>
</evidence>
<keyword evidence="7" id="KW-1015">Disulfide bond</keyword>
<keyword evidence="3" id="KW-0964">Secreted</keyword>
<dbReference type="GO" id="GO:0003676">
    <property type="term" value="F:nucleic acid binding"/>
    <property type="evidence" value="ECO:0007669"/>
    <property type="project" value="InterPro"/>
</dbReference>
<dbReference type="InterPro" id="IPR036816">
    <property type="entry name" value="RNaseA-like_dom_sf"/>
</dbReference>
<dbReference type="Proteomes" id="UP000694545">
    <property type="component" value="Unplaced"/>
</dbReference>
<proteinExistence type="inferred from homology"/>
<evidence type="ECO:0000256" key="1">
    <source>
        <dbReference type="ARBA" id="ARBA00004613"/>
    </source>
</evidence>
<dbReference type="OMA" id="NCHEGEV"/>
<feature type="domain" description="Ribonuclease A-domain" evidence="9">
    <location>
        <begin position="29"/>
        <end position="144"/>
    </location>
</feature>
<evidence type="ECO:0000259" key="9">
    <source>
        <dbReference type="SMART" id="SM00092"/>
    </source>
</evidence>
<dbReference type="CDD" id="cd06265">
    <property type="entry name" value="RNase_A_canonical"/>
    <property type="match status" value="1"/>
</dbReference>
<dbReference type="PANTHER" id="PTHR11437:SF10">
    <property type="entry name" value="ANGIOGENIN-RELATED"/>
    <property type="match status" value="1"/>
</dbReference>
<evidence type="ECO:0000256" key="3">
    <source>
        <dbReference type="ARBA" id="ARBA00022525"/>
    </source>
</evidence>
<dbReference type="Gene3D" id="3.10.130.10">
    <property type="entry name" value="Ribonuclease A-like domain"/>
    <property type="match status" value="1"/>
</dbReference>
<dbReference type="PROSITE" id="PS00127">
    <property type="entry name" value="RNASE_PANCREATIC"/>
    <property type="match status" value="1"/>
</dbReference>
<dbReference type="Pfam" id="PF00074">
    <property type="entry name" value="RnaseA"/>
    <property type="match status" value="1"/>
</dbReference>
<dbReference type="GO" id="GO:0016787">
    <property type="term" value="F:hydrolase activity"/>
    <property type="evidence" value="ECO:0007669"/>
    <property type="project" value="UniProtKB-KW"/>
</dbReference>
<keyword evidence="5 8" id="KW-0255">Endonuclease</keyword>
<dbReference type="PANTHER" id="PTHR11437">
    <property type="entry name" value="RIBONUCLEASE"/>
    <property type="match status" value="1"/>
</dbReference>
<dbReference type="InterPro" id="IPR023411">
    <property type="entry name" value="RNaseA_AS"/>
</dbReference>
<sequence length="156" mass="17649">MVMGNSKISGGFLVHAVLLLGILLVQSCEERSWGAFQNMHVDHPKTTAPNPNAYCNLMMRQRNLIQRPCKSGNTFINCRAERIRQLCQRTSDGYETSPQPYPVVKCTHQSNTQYPNCQYTGMPENERITVLCERNLPVHLGALVADRSISRGFPHF</sequence>
<protein>
    <recommendedName>
        <fullName evidence="9">Ribonuclease A-domain domain-containing protein</fullName>
    </recommendedName>
</protein>
<dbReference type="InterPro" id="IPR023412">
    <property type="entry name" value="RNaseA_domain"/>
</dbReference>